<evidence type="ECO:0008006" key="3">
    <source>
        <dbReference type="Google" id="ProtNLM"/>
    </source>
</evidence>
<organism evidence="1 2">
    <name type="scientific">Punica granatum</name>
    <name type="common">Pomegranate</name>
    <dbReference type="NCBI Taxonomy" id="22663"/>
    <lineage>
        <taxon>Eukaryota</taxon>
        <taxon>Viridiplantae</taxon>
        <taxon>Streptophyta</taxon>
        <taxon>Embryophyta</taxon>
        <taxon>Tracheophyta</taxon>
        <taxon>Spermatophyta</taxon>
        <taxon>Magnoliopsida</taxon>
        <taxon>eudicotyledons</taxon>
        <taxon>Gunneridae</taxon>
        <taxon>Pentapetalae</taxon>
        <taxon>rosids</taxon>
        <taxon>malvids</taxon>
        <taxon>Myrtales</taxon>
        <taxon>Lythraceae</taxon>
        <taxon>Punica</taxon>
    </lineage>
</organism>
<dbReference type="EMBL" id="PGOL01002500">
    <property type="protein sequence ID" value="PKI47443.1"/>
    <property type="molecule type" value="Genomic_DNA"/>
</dbReference>
<dbReference type="PANTHER" id="PTHR35046:SF18">
    <property type="entry name" value="RNA-DIRECTED DNA POLYMERASE"/>
    <property type="match status" value="1"/>
</dbReference>
<sequence>MGNNSNEEEEVAYDCFAQQRGNRRPCQDADDFTLKVDIPIFNGSLNINDFPDWLSKVERLFEYTKDRVRYTLLPKSKKPKPEADSSAEKKSLLIETHSEREMEVEFKESGEIHILIVKELPRAHQDEEIPEEVRALLVEFQEITLEELSNGLPPMRDIQHRIDLIPSASLPNLAHYQMSSHENAILNEKVDELLRKGHIRERLKPCAVPALLVPKKDGSWHMCVDSQAINKITVGYKFPIPRLNDILDQIHSFVVFSKTGMRSGFH</sequence>
<name>A0A2I0IUK3_PUNGR</name>
<dbReference type="Gene3D" id="3.10.10.10">
    <property type="entry name" value="HIV Type 1 Reverse Transcriptase, subunit A, domain 1"/>
    <property type="match status" value="1"/>
</dbReference>
<dbReference type="PANTHER" id="PTHR35046">
    <property type="entry name" value="ZINC KNUCKLE (CCHC-TYPE) FAMILY PROTEIN"/>
    <property type="match status" value="1"/>
</dbReference>
<dbReference type="InterPro" id="IPR043502">
    <property type="entry name" value="DNA/RNA_pol_sf"/>
</dbReference>
<protein>
    <recommendedName>
        <fullName evidence="3">Reverse transcriptase domain-containing protein</fullName>
    </recommendedName>
</protein>
<evidence type="ECO:0000313" key="1">
    <source>
        <dbReference type="EMBL" id="PKI47443.1"/>
    </source>
</evidence>
<gene>
    <name evidence="1" type="ORF">CRG98_032152</name>
</gene>
<proteinExistence type="predicted"/>
<comment type="caution">
    <text evidence="1">The sequence shown here is derived from an EMBL/GenBank/DDBJ whole genome shotgun (WGS) entry which is preliminary data.</text>
</comment>
<dbReference type="Proteomes" id="UP000233551">
    <property type="component" value="Unassembled WGS sequence"/>
</dbReference>
<keyword evidence="2" id="KW-1185">Reference proteome</keyword>
<accession>A0A2I0IUK3</accession>
<reference evidence="1 2" key="1">
    <citation type="submission" date="2017-11" db="EMBL/GenBank/DDBJ databases">
        <title>De-novo sequencing of pomegranate (Punica granatum L.) genome.</title>
        <authorList>
            <person name="Akparov Z."/>
            <person name="Amiraslanov A."/>
            <person name="Hajiyeva S."/>
            <person name="Abbasov M."/>
            <person name="Kaur K."/>
            <person name="Hamwieh A."/>
            <person name="Solovyev V."/>
            <person name="Salamov A."/>
            <person name="Braich B."/>
            <person name="Kosarev P."/>
            <person name="Mahmoud A."/>
            <person name="Hajiyev E."/>
            <person name="Babayeva S."/>
            <person name="Izzatullayeva V."/>
            <person name="Mammadov A."/>
            <person name="Mammadov A."/>
            <person name="Sharifova S."/>
            <person name="Ojaghi J."/>
            <person name="Eynullazada K."/>
            <person name="Bayramov B."/>
            <person name="Abdulazimova A."/>
            <person name="Shahmuradov I."/>
        </authorList>
    </citation>
    <scope>NUCLEOTIDE SEQUENCE [LARGE SCALE GENOMIC DNA]</scope>
    <source>
        <strain evidence="2">cv. AG2017</strain>
        <tissue evidence="1">Leaf</tissue>
    </source>
</reference>
<dbReference type="STRING" id="22663.A0A2I0IUK3"/>
<dbReference type="SUPFAM" id="SSF56672">
    <property type="entry name" value="DNA/RNA polymerases"/>
    <property type="match status" value="1"/>
</dbReference>
<dbReference type="AlphaFoldDB" id="A0A2I0IUK3"/>
<evidence type="ECO:0000313" key="2">
    <source>
        <dbReference type="Proteomes" id="UP000233551"/>
    </source>
</evidence>